<evidence type="ECO:0000313" key="2">
    <source>
        <dbReference type="Proteomes" id="UP001201812"/>
    </source>
</evidence>
<proteinExistence type="predicted"/>
<dbReference type="AlphaFoldDB" id="A0AAD4ML42"/>
<name>A0AAD4ML42_9BILA</name>
<dbReference type="Proteomes" id="UP001201812">
    <property type="component" value="Unassembled WGS sequence"/>
</dbReference>
<comment type="caution">
    <text evidence="1">The sequence shown here is derived from an EMBL/GenBank/DDBJ whole genome shotgun (WGS) entry which is preliminary data.</text>
</comment>
<evidence type="ECO:0000313" key="1">
    <source>
        <dbReference type="EMBL" id="KAI1696385.1"/>
    </source>
</evidence>
<sequence>MYLEQCQFGLCSSIMFNITLYEADNNKSGVNITCGISVPLDKEEIMRPLEISIGERNSKQSAQQCQNQTATFIFPGTYSYFTVWTKDPPDGKIKMAYIQNKNSIPRGIVSSDGVKYVSGSNCSTDQTVYMKICTCKESVNVREICQGVNNTNFLGHMLTLEYHFYGEVFNSEYAVYKYYTKISVLYTSGSMLCSLPISKTAYTVHNSALNNNAVLFASNWTTDISDSVSMCGTDYYEEAFIVYEESHAAIGILTGHKLGSNKNTERLLTFPIDNDRWSADFKRGDCLKVQPSSYNMYCICAGRNVSERFCRTGPPKRAYPTMSYATTADFVPNYEDCMERIYLIAYLLFIAYAPCISTGIYHVYIEQCYYVMCAEIRITFSVFDMTDDKIGVNVTCTSPVPLDKEEGIHTLPIHIGLMNNADVLPCVNQTASFTLNTDKANSKKNVNTFFYVYLEDPTYENFKLVYIKYINGNMTGALVYTYSVIPYKSVTTNCLMHQVHFMKFCVCNGNVSAEEFCNGVNNTKFLGRWVDTAYHFYGEMLDSKYTSFKYYTKIWTNLTLPSESANIPVFMMCSPPLSETIGTVYNPQRKAVLFAGINAKRQKKCDASRYYVLSNTYDPTKIVDLVSVSFETDPKSLPYIGMEINSMSGVAEELHLFSVDFMKWSNELEFGQCLKVQISLHSSYCICVEKNKSESFCRNHPPMPGLVFQTIRAQRTLYANSSTTLPVPYTVCYFKTASIDA</sequence>
<protein>
    <submittedName>
        <fullName evidence="1">Uncharacterized protein</fullName>
    </submittedName>
</protein>
<dbReference type="EMBL" id="JAKKPZ010000330">
    <property type="protein sequence ID" value="KAI1696385.1"/>
    <property type="molecule type" value="Genomic_DNA"/>
</dbReference>
<reference evidence="1" key="1">
    <citation type="submission" date="2022-01" db="EMBL/GenBank/DDBJ databases">
        <title>Genome Sequence Resource for Two Populations of Ditylenchus destructor, the Migratory Endoparasitic Phytonematode.</title>
        <authorList>
            <person name="Zhang H."/>
            <person name="Lin R."/>
            <person name="Xie B."/>
        </authorList>
    </citation>
    <scope>NUCLEOTIDE SEQUENCE</scope>
    <source>
        <strain evidence="1">BazhouSP</strain>
    </source>
</reference>
<gene>
    <name evidence="1" type="ORF">DdX_19074</name>
</gene>
<accession>A0AAD4ML42</accession>
<organism evidence="1 2">
    <name type="scientific">Ditylenchus destructor</name>
    <dbReference type="NCBI Taxonomy" id="166010"/>
    <lineage>
        <taxon>Eukaryota</taxon>
        <taxon>Metazoa</taxon>
        <taxon>Ecdysozoa</taxon>
        <taxon>Nematoda</taxon>
        <taxon>Chromadorea</taxon>
        <taxon>Rhabditida</taxon>
        <taxon>Tylenchina</taxon>
        <taxon>Tylenchomorpha</taxon>
        <taxon>Sphaerularioidea</taxon>
        <taxon>Anguinidae</taxon>
        <taxon>Anguininae</taxon>
        <taxon>Ditylenchus</taxon>
    </lineage>
</organism>
<keyword evidence="2" id="KW-1185">Reference proteome</keyword>